<protein>
    <recommendedName>
        <fullName evidence="5">Receptor L-domain domain-containing protein</fullName>
    </recommendedName>
</protein>
<organism evidence="2">
    <name type="scientific">Mytilinidion resinicola</name>
    <dbReference type="NCBI Taxonomy" id="574789"/>
    <lineage>
        <taxon>Eukaryota</taxon>
        <taxon>Fungi</taxon>
        <taxon>Dikarya</taxon>
        <taxon>Ascomycota</taxon>
        <taxon>Pezizomycotina</taxon>
        <taxon>Dothideomycetes</taxon>
        <taxon>Pleosporomycetidae</taxon>
        <taxon>Mytilinidiales</taxon>
        <taxon>Mytilinidiaceae</taxon>
        <taxon>Mytilinidion</taxon>
    </lineage>
</organism>
<evidence type="ECO:0000256" key="1">
    <source>
        <dbReference type="SAM" id="MobiDB-lite"/>
    </source>
</evidence>
<evidence type="ECO:0000313" key="4">
    <source>
        <dbReference type="RefSeq" id="XP_033581508.1"/>
    </source>
</evidence>
<dbReference type="AlphaFoldDB" id="A0A6A6Z2Q1"/>
<feature type="compositionally biased region" description="Polar residues" evidence="1">
    <location>
        <begin position="174"/>
        <end position="189"/>
    </location>
</feature>
<proteinExistence type="predicted"/>
<dbReference type="Proteomes" id="UP000504636">
    <property type="component" value="Unplaced"/>
</dbReference>
<gene>
    <name evidence="2 4" type="ORF">BDZ99DRAFT_515332</name>
</gene>
<dbReference type="SUPFAM" id="SSF52058">
    <property type="entry name" value="L domain-like"/>
    <property type="match status" value="1"/>
</dbReference>
<dbReference type="GeneID" id="54465853"/>
<dbReference type="OrthoDB" id="536881at2759"/>
<evidence type="ECO:0000313" key="2">
    <source>
        <dbReference type="EMBL" id="KAF2814544.1"/>
    </source>
</evidence>
<reference evidence="4" key="3">
    <citation type="submission" date="2025-04" db="UniProtKB">
        <authorList>
            <consortium name="RefSeq"/>
        </authorList>
    </citation>
    <scope>IDENTIFICATION</scope>
    <source>
        <strain evidence="4">CBS 304.34</strain>
    </source>
</reference>
<name>A0A6A6Z2Q1_9PEZI</name>
<reference evidence="4" key="2">
    <citation type="submission" date="2020-04" db="EMBL/GenBank/DDBJ databases">
        <authorList>
            <consortium name="NCBI Genome Project"/>
        </authorList>
    </citation>
    <scope>NUCLEOTIDE SEQUENCE</scope>
    <source>
        <strain evidence="4">CBS 304.34</strain>
    </source>
</reference>
<evidence type="ECO:0000313" key="3">
    <source>
        <dbReference type="Proteomes" id="UP000504636"/>
    </source>
</evidence>
<reference evidence="2 4" key="1">
    <citation type="journal article" date="2020" name="Stud. Mycol.">
        <title>101 Dothideomycetes genomes: a test case for predicting lifestyles and emergence of pathogens.</title>
        <authorList>
            <person name="Haridas S."/>
            <person name="Albert R."/>
            <person name="Binder M."/>
            <person name="Bloem J."/>
            <person name="Labutti K."/>
            <person name="Salamov A."/>
            <person name="Andreopoulos B."/>
            <person name="Baker S."/>
            <person name="Barry K."/>
            <person name="Bills G."/>
            <person name="Bluhm B."/>
            <person name="Cannon C."/>
            <person name="Castanera R."/>
            <person name="Culley D."/>
            <person name="Daum C."/>
            <person name="Ezra D."/>
            <person name="Gonzalez J."/>
            <person name="Henrissat B."/>
            <person name="Kuo A."/>
            <person name="Liang C."/>
            <person name="Lipzen A."/>
            <person name="Lutzoni F."/>
            <person name="Magnuson J."/>
            <person name="Mondo S."/>
            <person name="Nolan M."/>
            <person name="Ohm R."/>
            <person name="Pangilinan J."/>
            <person name="Park H.-J."/>
            <person name="Ramirez L."/>
            <person name="Alfaro M."/>
            <person name="Sun H."/>
            <person name="Tritt A."/>
            <person name="Yoshinaga Y."/>
            <person name="Zwiers L.-H."/>
            <person name="Turgeon B."/>
            <person name="Goodwin S."/>
            <person name="Spatafora J."/>
            <person name="Crous P."/>
            <person name="Grigoriev I."/>
        </authorList>
    </citation>
    <scope>NUCLEOTIDE SEQUENCE</scope>
    <source>
        <strain evidence="2 4">CBS 304.34</strain>
    </source>
</reference>
<dbReference type="EMBL" id="MU003694">
    <property type="protein sequence ID" value="KAF2814544.1"/>
    <property type="molecule type" value="Genomic_DNA"/>
</dbReference>
<accession>A0A6A6Z2Q1</accession>
<dbReference type="RefSeq" id="XP_033581508.1">
    <property type="nucleotide sequence ID" value="XM_033724960.1"/>
</dbReference>
<sequence length="216" mass="23019">MDLTVAANNVNSPPNVRIYSCKKIGNVLLQNVSTFSASDLNLIQESLIIEGNSQLPLIYLNSLKLYAVQGSVVVANNADLSNISFPTLTSAGNLSITSNPKVMAIDQFDMLATVEGQITVSGNFGNVSFPDLKNARSLSVSSANSTFNCSDFAMLWTYGFVKDAYECQGAYFDRSSSPVKASTPNQDDSTGGLATDEKAGIGLSALERSLFGLELF</sequence>
<feature type="region of interest" description="Disordered" evidence="1">
    <location>
        <begin position="174"/>
        <end position="194"/>
    </location>
</feature>
<keyword evidence="3" id="KW-1185">Reference proteome</keyword>
<evidence type="ECO:0008006" key="5">
    <source>
        <dbReference type="Google" id="ProtNLM"/>
    </source>
</evidence>